<evidence type="ECO:0000256" key="5">
    <source>
        <dbReference type="SAM" id="MobiDB-lite"/>
    </source>
</evidence>
<dbReference type="SUPFAM" id="SSF53850">
    <property type="entry name" value="Periplasmic binding protein-like II"/>
    <property type="match status" value="1"/>
</dbReference>
<name>A0ABW0FF52_9MICO</name>
<evidence type="ECO:0000256" key="1">
    <source>
        <dbReference type="ARBA" id="ARBA00004196"/>
    </source>
</evidence>
<keyword evidence="4" id="KW-0732">Signal</keyword>
<feature type="region of interest" description="Disordered" evidence="5">
    <location>
        <begin position="1"/>
        <end position="23"/>
    </location>
</feature>
<dbReference type="EMBL" id="JBHSLN010000020">
    <property type="protein sequence ID" value="MFC5297226.1"/>
    <property type="molecule type" value="Genomic_DNA"/>
</dbReference>
<gene>
    <name evidence="6" type="primary">ngcE</name>
    <name evidence="6" type="ORF">ACFPK8_06850</name>
</gene>
<dbReference type="InterPro" id="IPR006059">
    <property type="entry name" value="SBP"/>
</dbReference>
<evidence type="ECO:0000256" key="3">
    <source>
        <dbReference type="ARBA" id="ARBA00022448"/>
    </source>
</evidence>
<comment type="subcellular location">
    <subcellularLocation>
        <location evidence="1">Cell envelope</location>
    </subcellularLocation>
</comment>
<organism evidence="6 7">
    <name type="scientific">Brachybacterium tyrofermentans</name>
    <dbReference type="NCBI Taxonomy" id="47848"/>
    <lineage>
        <taxon>Bacteria</taxon>
        <taxon>Bacillati</taxon>
        <taxon>Actinomycetota</taxon>
        <taxon>Actinomycetes</taxon>
        <taxon>Micrococcales</taxon>
        <taxon>Dermabacteraceae</taxon>
        <taxon>Brachybacterium</taxon>
    </lineage>
</organism>
<evidence type="ECO:0000256" key="2">
    <source>
        <dbReference type="ARBA" id="ARBA00008520"/>
    </source>
</evidence>
<dbReference type="Gene3D" id="3.40.190.10">
    <property type="entry name" value="Periplasmic binding protein-like II"/>
    <property type="match status" value="2"/>
</dbReference>
<dbReference type="PROSITE" id="PS51318">
    <property type="entry name" value="TAT"/>
    <property type="match status" value="1"/>
</dbReference>
<evidence type="ECO:0000256" key="4">
    <source>
        <dbReference type="ARBA" id="ARBA00022729"/>
    </source>
</evidence>
<comment type="similarity">
    <text evidence="2">Belongs to the bacterial solute-binding protein 1 family.</text>
</comment>
<keyword evidence="3" id="KW-0813">Transport</keyword>
<proteinExistence type="inferred from homology"/>
<keyword evidence="7" id="KW-1185">Reference proteome</keyword>
<dbReference type="InterPro" id="IPR050490">
    <property type="entry name" value="Bact_solute-bd_prot1"/>
</dbReference>
<dbReference type="RefSeq" id="WP_343924366.1">
    <property type="nucleotide sequence ID" value="NZ_BAAAIR010000038.1"/>
</dbReference>
<protein>
    <submittedName>
        <fullName evidence="6">N-acetylglucosamine/diacetylchitobiose ABC transporter substrate-binding protein</fullName>
    </submittedName>
</protein>
<dbReference type="Proteomes" id="UP001595937">
    <property type="component" value="Unassembled WGS sequence"/>
</dbReference>
<feature type="region of interest" description="Disordered" evidence="5">
    <location>
        <begin position="44"/>
        <end position="65"/>
    </location>
</feature>
<dbReference type="Pfam" id="PF01547">
    <property type="entry name" value="SBP_bac_1"/>
    <property type="match status" value="1"/>
</dbReference>
<dbReference type="NCBIfam" id="TIGR03851">
    <property type="entry name" value="chitin_NgcE"/>
    <property type="match status" value="1"/>
</dbReference>
<evidence type="ECO:0000313" key="6">
    <source>
        <dbReference type="EMBL" id="MFC5297226.1"/>
    </source>
</evidence>
<comment type="caution">
    <text evidence="6">The sequence shown here is derived from an EMBL/GenBank/DDBJ whole genome shotgun (WGS) entry which is preliminary data.</text>
</comment>
<dbReference type="InterPro" id="IPR006311">
    <property type="entry name" value="TAT_signal"/>
</dbReference>
<evidence type="ECO:0000313" key="7">
    <source>
        <dbReference type="Proteomes" id="UP001595937"/>
    </source>
</evidence>
<dbReference type="InterPro" id="IPR022386">
    <property type="entry name" value="Chitin_NgcE"/>
</dbReference>
<reference evidence="7" key="1">
    <citation type="journal article" date="2019" name="Int. J. Syst. Evol. Microbiol.">
        <title>The Global Catalogue of Microorganisms (GCM) 10K type strain sequencing project: providing services to taxonomists for standard genome sequencing and annotation.</title>
        <authorList>
            <consortium name="The Broad Institute Genomics Platform"/>
            <consortium name="The Broad Institute Genome Sequencing Center for Infectious Disease"/>
            <person name="Wu L."/>
            <person name="Ma J."/>
        </authorList>
    </citation>
    <scope>NUCLEOTIDE SEQUENCE [LARGE SCALE GENOMIC DNA]</scope>
    <source>
        <strain evidence="7">CGMCC 1.16455</strain>
    </source>
</reference>
<dbReference type="PANTHER" id="PTHR43649">
    <property type="entry name" value="ARABINOSE-BINDING PROTEIN-RELATED"/>
    <property type="match status" value="1"/>
</dbReference>
<dbReference type="PANTHER" id="PTHR43649:SF31">
    <property type="entry name" value="SN-GLYCEROL-3-PHOSPHATE-BINDING PERIPLASMIC PROTEIN UGPB"/>
    <property type="match status" value="1"/>
</dbReference>
<dbReference type="GeneID" id="303297610"/>
<accession>A0ABW0FF52</accession>
<sequence length="480" mass="51234">MSIPLSDSRSSRSPRTSALPSSRRSFLGLAGALGVAGLSACATGGASGGSEQAGPAAATSEDNPFGVDGGEFTAFVFDGGTGVPHLDFTQDLFATERPEVTTKIVRAEDLSTLQPQFVNQSPPDLFQNSGAGALDVNSLATNDQLASLEDLLAAPSWDDPAITVEESLNPGVREAGMVADQLVGLNTVQYAWAIWHDAALFAGKGWEMPRTWDQLMTLSATIKADGIYPWAFTGMNANYFDEGVFQPLVAKIGGQEVWKNVDNLEDGAWQQSAIREAAEALLQLRTDELILPGVAQMTHIQSQTAWLNHEAAFIPVGAWLENEMKSAIPEGFELTATALPAPDESLADLTPNNPGAGWYVPADAANQPAAFEFLRALLSKDASQNYAKLTNSVTMVKGAHEGQELSPAFATITEMIDKSNAVEPWAPVKFDSWYPSMVEEIRAALTALVLGDLDVDGFLDRCQKKADATKADDAIAKQTR</sequence>